<dbReference type="SMART" id="SM00387">
    <property type="entry name" value="HATPase_c"/>
    <property type="match status" value="1"/>
</dbReference>
<keyword evidence="8" id="KW-0902">Two-component regulatory system</keyword>
<dbReference type="SUPFAM" id="SSF53850">
    <property type="entry name" value="Periplasmic binding protein-like II"/>
    <property type="match status" value="1"/>
</dbReference>
<keyword evidence="6 11" id="KW-0418">Kinase</keyword>
<evidence type="ECO:0000256" key="6">
    <source>
        <dbReference type="ARBA" id="ARBA00022777"/>
    </source>
</evidence>
<proteinExistence type="predicted"/>
<evidence type="ECO:0000313" key="11">
    <source>
        <dbReference type="EMBL" id="PWD81651.1"/>
    </source>
</evidence>
<keyword evidence="5" id="KW-0547">Nucleotide-binding</keyword>
<dbReference type="PROSITE" id="PS50109">
    <property type="entry name" value="HIS_KIN"/>
    <property type="match status" value="1"/>
</dbReference>
<evidence type="ECO:0000256" key="1">
    <source>
        <dbReference type="ARBA" id="ARBA00000085"/>
    </source>
</evidence>
<dbReference type="InterPro" id="IPR003594">
    <property type="entry name" value="HATPase_dom"/>
</dbReference>
<keyword evidence="9" id="KW-0472">Membrane</keyword>
<evidence type="ECO:0000256" key="7">
    <source>
        <dbReference type="ARBA" id="ARBA00022840"/>
    </source>
</evidence>
<evidence type="ECO:0000256" key="5">
    <source>
        <dbReference type="ARBA" id="ARBA00022741"/>
    </source>
</evidence>
<dbReference type="Gene3D" id="3.40.190.10">
    <property type="entry name" value="Periplasmic binding protein-like II"/>
    <property type="match status" value="1"/>
</dbReference>
<dbReference type="CDD" id="cd00082">
    <property type="entry name" value="HisKA"/>
    <property type="match status" value="1"/>
</dbReference>
<dbReference type="Pfam" id="PF02518">
    <property type="entry name" value="HATPase_c"/>
    <property type="match status" value="1"/>
</dbReference>
<comment type="catalytic activity">
    <reaction evidence="1">
        <text>ATP + protein L-histidine = ADP + protein N-phospho-L-histidine.</text>
        <dbReference type="EC" id="2.7.13.3"/>
    </reaction>
</comment>
<keyword evidence="12" id="KW-1185">Reference proteome</keyword>
<dbReference type="OrthoDB" id="9792854at2"/>
<dbReference type="SUPFAM" id="SSF55874">
    <property type="entry name" value="ATPase domain of HSP90 chaperone/DNA topoisomerase II/histidine kinase"/>
    <property type="match status" value="1"/>
</dbReference>
<dbReference type="InterPro" id="IPR036890">
    <property type="entry name" value="HATPase_C_sf"/>
</dbReference>
<dbReference type="SUPFAM" id="SSF47384">
    <property type="entry name" value="Homodimeric domain of signal transducing histidine kinase"/>
    <property type="match status" value="1"/>
</dbReference>
<feature type="transmembrane region" description="Helical" evidence="9">
    <location>
        <begin position="364"/>
        <end position="383"/>
    </location>
</feature>
<sequence>MFLGLYYFCQPQSYRQSYRRIYAFILGCLLSLLIPPLYALTNETLPLKNSTYAGCGIPQSEEPPTNRRVKEQQISTAKRNIVVGILAPYGEQVAEKEWCPWITALNDALPMLHFILKPLQIHNIEREVASGDLDLLLSHQGTFINLDAQYPIRAMASLKKNVHLEDDTPKIGSAIWVRQESPIHTLSDLKNRTVHAVSPQALGGFLLAYYEIMQYDPTLQRSIDFQYHGFPIERLFQYLTDDKPDSKQTAIIVPACLYERLERQGLLPTAQLRLIHPITLPDFPCQTSSELMPSWSLGALSSLDDTTAKMIQATLFNLKSPNLPIWQLPYTLTDITQLTYELKRFENHETLWDTLIRLADTYKIWLFLLIIVLLMLLVNHLWLSYAVTKRGKALEQAYQQMHHYEAMLSKADRMNILGEMASGIGHELKQPLSTIRNYAEGSMLILQKEPDESQARSLLLPLQKISEQVTQCHHIINNLRTWAKPKAEITQETIILKHFLEQIIEITRLRVQDKAEISIDVPEHFTINSTPSILEQVIANCLMNSAQAGATELAIRLKIYPNYIKLFISDNGPGFTAEELSSPFVPFRTSKQDGLGLGLVICQRLIENLNGKMRIANRKDGHQGAVVRLILPRS</sequence>
<feature type="transmembrane region" description="Helical" evidence="9">
    <location>
        <begin position="21"/>
        <end position="40"/>
    </location>
</feature>
<dbReference type="EC" id="2.7.13.3" evidence="2"/>
<dbReference type="SMART" id="SM00388">
    <property type="entry name" value="HisKA"/>
    <property type="match status" value="1"/>
</dbReference>
<comment type="caution">
    <text evidence="11">The sequence shown here is derived from an EMBL/GenBank/DDBJ whole genome shotgun (WGS) entry which is preliminary data.</text>
</comment>
<keyword evidence="9" id="KW-0812">Transmembrane</keyword>
<dbReference type="Gene3D" id="1.10.287.130">
    <property type="match status" value="1"/>
</dbReference>
<dbReference type="Proteomes" id="UP000245020">
    <property type="component" value="Unassembled WGS sequence"/>
</dbReference>
<evidence type="ECO:0000259" key="10">
    <source>
        <dbReference type="PROSITE" id="PS50109"/>
    </source>
</evidence>
<dbReference type="InterPro" id="IPR036097">
    <property type="entry name" value="HisK_dim/P_sf"/>
</dbReference>
<keyword evidence="3" id="KW-0597">Phosphoprotein</keyword>
<dbReference type="RefSeq" id="WP_109188285.1">
    <property type="nucleotide sequence ID" value="NZ_BMYA01000001.1"/>
</dbReference>
<gene>
    <name evidence="11" type="ORF">DC083_00155</name>
</gene>
<accession>A0A2U2AG66</accession>
<dbReference type="PRINTS" id="PR00344">
    <property type="entry name" value="BCTRLSENSOR"/>
</dbReference>
<dbReference type="Pfam" id="PF00512">
    <property type="entry name" value="HisKA"/>
    <property type="match status" value="1"/>
</dbReference>
<evidence type="ECO:0000256" key="4">
    <source>
        <dbReference type="ARBA" id="ARBA00022679"/>
    </source>
</evidence>
<dbReference type="EMBL" id="QEWQ01000001">
    <property type="protein sequence ID" value="PWD81651.1"/>
    <property type="molecule type" value="Genomic_DNA"/>
</dbReference>
<dbReference type="Pfam" id="PF12974">
    <property type="entry name" value="Phosphonate-bd"/>
    <property type="match status" value="1"/>
</dbReference>
<protein>
    <recommendedName>
        <fullName evidence="2">histidine kinase</fullName>
        <ecNumber evidence="2">2.7.13.3</ecNumber>
    </recommendedName>
</protein>
<dbReference type="InterPro" id="IPR004358">
    <property type="entry name" value="Sig_transdc_His_kin-like_C"/>
</dbReference>
<organism evidence="11 12">
    <name type="scientific">Ignatzschineria ureiclastica</name>
    <dbReference type="NCBI Taxonomy" id="472582"/>
    <lineage>
        <taxon>Bacteria</taxon>
        <taxon>Pseudomonadati</taxon>
        <taxon>Pseudomonadota</taxon>
        <taxon>Gammaproteobacteria</taxon>
        <taxon>Cardiobacteriales</taxon>
        <taxon>Ignatzschineriaceae</taxon>
        <taxon>Ignatzschineria</taxon>
    </lineage>
</organism>
<keyword evidence="4" id="KW-0808">Transferase</keyword>
<dbReference type="PANTHER" id="PTHR43065">
    <property type="entry name" value="SENSOR HISTIDINE KINASE"/>
    <property type="match status" value="1"/>
</dbReference>
<reference evidence="12" key="1">
    <citation type="submission" date="2018-05" db="EMBL/GenBank/DDBJ databases">
        <title>Ignatzschineria dubaiensis sp. nov., isolated from necrotic foot tissues of dromedaries (Camelus dromedarius) and associated maggots in Dubai, United Arab Emirates.</title>
        <authorList>
            <person name="Tsang C.C."/>
            <person name="Tang J.Y.M."/>
            <person name="Fong J.Y.H."/>
            <person name="Kinne J."/>
            <person name="Lee H.H."/>
            <person name="Joseph M."/>
            <person name="Jose S."/>
            <person name="Schuster R.K."/>
            <person name="Tang Y."/>
            <person name="Sivakumar S."/>
            <person name="Chen J.H.K."/>
            <person name="Teng J.L.L."/>
            <person name="Lau S.K.P."/>
            <person name="Wernery U."/>
            <person name="Woo P.C.Y."/>
        </authorList>
    </citation>
    <scope>NUCLEOTIDE SEQUENCE [LARGE SCALE GENOMIC DNA]</scope>
    <source>
        <strain evidence="12">KCTC 22644</strain>
    </source>
</reference>
<dbReference type="Gene3D" id="3.30.565.10">
    <property type="entry name" value="Histidine kinase-like ATPase, C-terminal domain"/>
    <property type="match status" value="1"/>
</dbReference>
<evidence type="ECO:0000256" key="8">
    <source>
        <dbReference type="ARBA" id="ARBA00023012"/>
    </source>
</evidence>
<evidence type="ECO:0000256" key="3">
    <source>
        <dbReference type="ARBA" id="ARBA00022553"/>
    </source>
</evidence>
<name>A0A2U2AG66_9GAMM</name>
<evidence type="ECO:0000313" key="12">
    <source>
        <dbReference type="Proteomes" id="UP000245020"/>
    </source>
</evidence>
<evidence type="ECO:0000256" key="2">
    <source>
        <dbReference type="ARBA" id="ARBA00012438"/>
    </source>
</evidence>
<dbReference type="PANTHER" id="PTHR43065:SF10">
    <property type="entry name" value="PEROXIDE STRESS-ACTIVATED HISTIDINE KINASE MAK3"/>
    <property type="match status" value="1"/>
</dbReference>
<dbReference type="GO" id="GO:0000155">
    <property type="term" value="F:phosphorelay sensor kinase activity"/>
    <property type="evidence" value="ECO:0007669"/>
    <property type="project" value="InterPro"/>
</dbReference>
<keyword evidence="7" id="KW-0067">ATP-binding</keyword>
<dbReference type="InterPro" id="IPR005467">
    <property type="entry name" value="His_kinase_dom"/>
</dbReference>
<feature type="domain" description="Histidine kinase" evidence="10">
    <location>
        <begin position="423"/>
        <end position="634"/>
    </location>
</feature>
<dbReference type="GO" id="GO:0005524">
    <property type="term" value="F:ATP binding"/>
    <property type="evidence" value="ECO:0007669"/>
    <property type="project" value="UniProtKB-KW"/>
</dbReference>
<dbReference type="AlphaFoldDB" id="A0A2U2AG66"/>
<evidence type="ECO:0000256" key="9">
    <source>
        <dbReference type="SAM" id="Phobius"/>
    </source>
</evidence>
<keyword evidence="9" id="KW-1133">Transmembrane helix</keyword>
<dbReference type="InterPro" id="IPR003661">
    <property type="entry name" value="HisK_dim/P_dom"/>
</dbReference>